<dbReference type="EMBL" id="FNZM01000013">
    <property type="protein sequence ID" value="SEK02410.1"/>
    <property type="molecule type" value="Genomic_DNA"/>
</dbReference>
<protein>
    <submittedName>
        <fullName evidence="1">Uncharacterized protein</fullName>
    </submittedName>
</protein>
<sequence length="270" mass="31124">MKIFSTNDVASSIRRAHQSFTHILVNRGYTTIKPVFFRSSLIGDLPVYQWAWWNKATYGQLDRWRANGGVLLDQYTFSDRSGPADVLVFVECPMTMERITRSGRHVAEYTVLPRPHTWSVHEQCIDLRTPSVDRLRDLWAACGGKRMADDELADAVDLPKQHVQYMRSSLKPVEQWEIKPRLRPDSAALIPAWEWIGTGRCAEKKEIRVCGHKAAVKEMARLGHIRLQKIQIYPEIEPDWRRLDKRRAKAITDLASVRSLVESLPDHLQA</sequence>
<name>A0AAQ1GIY9_9BURK</name>
<comment type="caution">
    <text evidence="1">The sequence shown here is derived from an EMBL/GenBank/DDBJ whole genome shotgun (WGS) entry which is preliminary data.</text>
</comment>
<proteinExistence type="predicted"/>
<dbReference type="AlphaFoldDB" id="A0AAQ1GIY9"/>
<accession>A0AAQ1GIY9</accession>
<organism evidence="1 2">
    <name type="scientific">Paraburkholderia tropica</name>
    <dbReference type="NCBI Taxonomy" id="92647"/>
    <lineage>
        <taxon>Bacteria</taxon>
        <taxon>Pseudomonadati</taxon>
        <taxon>Pseudomonadota</taxon>
        <taxon>Betaproteobacteria</taxon>
        <taxon>Burkholderiales</taxon>
        <taxon>Burkholderiaceae</taxon>
        <taxon>Paraburkholderia</taxon>
    </lineage>
</organism>
<reference evidence="1 2" key="1">
    <citation type="submission" date="2016-10" db="EMBL/GenBank/DDBJ databases">
        <authorList>
            <person name="Varghese N."/>
            <person name="Submissions S."/>
        </authorList>
    </citation>
    <scope>NUCLEOTIDE SEQUENCE [LARGE SCALE GENOMIC DNA]</scope>
    <source>
        <strain evidence="1 2">LMG 22274</strain>
    </source>
</reference>
<gene>
    <name evidence="1" type="ORF">SAMN05216550_113169</name>
</gene>
<evidence type="ECO:0000313" key="1">
    <source>
        <dbReference type="EMBL" id="SEK02410.1"/>
    </source>
</evidence>
<evidence type="ECO:0000313" key="2">
    <source>
        <dbReference type="Proteomes" id="UP000183529"/>
    </source>
</evidence>
<dbReference type="Proteomes" id="UP000183529">
    <property type="component" value="Unassembled WGS sequence"/>
</dbReference>